<dbReference type="InterPro" id="IPR022409">
    <property type="entry name" value="PKD/Chitinase_dom"/>
</dbReference>
<dbReference type="Pfam" id="PF13385">
    <property type="entry name" value="Laminin_G_3"/>
    <property type="match status" value="1"/>
</dbReference>
<dbReference type="PROSITE" id="PS50093">
    <property type="entry name" value="PKD"/>
    <property type="match status" value="1"/>
</dbReference>
<dbReference type="InterPro" id="IPR035986">
    <property type="entry name" value="PKD_dom_sf"/>
</dbReference>
<dbReference type="RefSeq" id="WP_345197558.1">
    <property type="nucleotide sequence ID" value="NZ_BAABFL010000442.1"/>
</dbReference>
<dbReference type="Proteomes" id="UP001500604">
    <property type="component" value="Unassembled WGS sequence"/>
</dbReference>
<keyword evidence="1 6" id="KW-0349">Heme</keyword>
<dbReference type="EMBL" id="BAABFL010000442">
    <property type="protein sequence ID" value="GAA4651214.1"/>
    <property type="molecule type" value="Genomic_DNA"/>
</dbReference>
<dbReference type="Pfam" id="PF00801">
    <property type="entry name" value="PKD"/>
    <property type="match status" value="1"/>
</dbReference>
<protein>
    <recommendedName>
        <fullName evidence="11">PKD domain-containing protein</fullName>
    </recommendedName>
</protein>
<dbReference type="Pfam" id="PF08309">
    <property type="entry name" value="LVIVD"/>
    <property type="match status" value="1"/>
</dbReference>
<evidence type="ECO:0000256" key="1">
    <source>
        <dbReference type="ARBA" id="ARBA00022617"/>
    </source>
</evidence>
<evidence type="ECO:0000313" key="9">
    <source>
        <dbReference type="EMBL" id="GAA4651214.1"/>
    </source>
</evidence>
<evidence type="ECO:0000259" key="8">
    <source>
        <dbReference type="PROSITE" id="PS51007"/>
    </source>
</evidence>
<dbReference type="SUPFAM" id="SSF50969">
    <property type="entry name" value="YVTN repeat-like/Quinoprotein amine dehydrogenase"/>
    <property type="match status" value="1"/>
</dbReference>
<dbReference type="PANTHER" id="PTHR47197:SF3">
    <property type="entry name" value="DIHYDRO-HEME D1 DEHYDROGENASE"/>
    <property type="match status" value="1"/>
</dbReference>
<comment type="caution">
    <text evidence="9">The sequence shown here is derived from an EMBL/GenBank/DDBJ whole genome shotgun (WGS) entry which is preliminary data.</text>
</comment>
<feature type="domain" description="PKD" evidence="7">
    <location>
        <begin position="716"/>
        <end position="783"/>
    </location>
</feature>
<evidence type="ECO:0000313" key="10">
    <source>
        <dbReference type="Proteomes" id="UP001500604"/>
    </source>
</evidence>
<evidence type="ECO:0000256" key="6">
    <source>
        <dbReference type="PROSITE-ProRule" id="PRU00433"/>
    </source>
</evidence>
<dbReference type="Gene3D" id="1.10.760.10">
    <property type="entry name" value="Cytochrome c-like domain"/>
    <property type="match status" value="2"/>
</dbReference>
<evidence type="ECO:0000256" key="2">
    <source>
        <dbReference type="ARBA" id="ARBA00022723"/>
    </source>
</evidence>
<dbReference type="InterPro" id="IPR014755">
    <property type="entry name" value="Cu-Rt/internalin_Ig-like"/>
</dbReference>
<keyword evidence="4 6" id="KW-0408">Iron</keyword>
<dbReference type="PROSITE" id="PS50231">
    <property type="entry name" value="RICIN_B_LECTIN"/>
    <property type="match status" value="2"/>
</dbReference>
<dbReference type="Gene3D" id="2.130.10.10">
    <property type="entry name" value="YVTN repeat-like/Quinoprotein amine dehydrogenase"/>
    <property type="match status" value="2"/>
</dbReference>
<dbReference type="SUPFAM" id="SSF50370">
    <property type="entry name" value="Ricin B-like lectins"/>
    <property type="match status" value="2"/>
</dbReference>
<dbReference type="InterPro" id="IPR000772">
    <property type="entry name" value="Ricin_B_lectin"/>
</dbReference>
<keyword evidence="5" id="KW-1015">Disulfide bond</keyword>
<proteinExistence type="predicted"/>
<dbReference type="PROSITE" id="PS51007">
    <property type="entry name" value="CYTC"/>
    <property type="match status" value="2"/>
</dbReference>
<dbReference type="InterPro" id="IPR035992">
    <property type="entry name" value="Ricin_B-like_lectins"/>
</dbReference>
<dbReference type="SMART" id="SM00458">
    <property type="entry name" value="RICIN"/>
    <property type="match status" value="2"/>
</dbReference>
<dbReference type="PANTHER" id="PTHR47197">
    <property type="entry name" value="PROTEIN NIRF"/>
    <property type="match status" value="1"/>
</dbReference>
<evidence type="ECO:0000256" key="5">
    <source>
        <dbReference type="ARBA" id="ARBA00023157"/>
    </source>
</evidence>
<dbReference type="Gene3D" id="2.80.10.50">
    <property type="match status" value="3"/>
</dbReference>
<evidence type="ECO:0000259" key="7">
    <source>
        <dbReference type="PROSITE" id="PS50093"/>
    </source>
</evidence>
<dbReference type="InterPro" id="IPR015943">
    <property type="entry name" value="WD40/YVTN_repeat-like_dom_sf"/>
</dbReference>
<dbReference type="InterPro" id="IPR036909">
    <property type="entry name" value="Cyt_c-like_dom_sf"/>
</dbReference>
<dbReference type="InterPro" id="IPR013783">
    <property type="entry name" value="Ig-like_fold"/>
</dbReference>
<dbReference type="SUPFAM" id="SSF46626">
    <property type="entry name" value="Cytochrome c"/>
    <property type="match status" value="2"/>
</dbReference>
<dbReference type="InterPro" id="IPR000601">
    <property type="entry name" value="PKD_dom"/>
</dbReference>
<reference evidence="10" key="1">
    <citation type="journal article" date="2019" name="Int. J. Syst. Evol. Microbiol.">
        <title>The Global Catalogue of Microorganisms (GCM) 10K type strain sequencing project: providing services to taxonomists for standard genome sequencing and annotation.</title>
        <authorList>
            <consortium name="The Broad Institute Genomics Platform"/>
            <consortium name="The Broad Institute Genome Sequencing Center for Infectious Disease"/>
            <person name="Wu L."/>
            <person name="Ma J."/>
        </authorList>
    </citation>
    <scope>NUCLEOTIDE SEQUENCE [LARGE SCALE GENOMIC DNA]</scope>
    <source>
        <strain evidence="10">JCM 17805</strain>
    </source>
</reference>
<dbReference type="SUPFAM" id="SSF49299">
    <property type="entry name" value="PKD domain"/>
    <property type="match status" value="1"/>
</dbReference>
<dbReference type="SMART" id="SM00560">
    <property type="entry name" value="LamGL"/>
    <property type="match status" value="1"/>
</dbReference>
<dbReference type="InterPro" id="IPR013211">
    <property type="entry name" value="LVIVD"/>
</dbReference>
<dbReference type="CDD" id="cd00146">
    <property type="entry name" value="PKD"/>
    <property type="match status" value="1"/>
</dbReference>
<keyword evidence="10" id="KW-1185">Reference proteome</keyword>
<dbReference type="Gene3D" id="2.60.120.200">
    <property type="match status" value="1"/>
</dbReference>
<evidence type="ECO:0008006" key="11">
    <source>
        <dbReference type="Google" id="ProtNLM"/>
    </source>
</evidence>
<keyword evidence="2 6" id="KW-0479">Metal-binding</keyword>
<dbReference type="InterPro" id="IPR006558">
    <property type="entry name" value="LamG-like"/>
</dbReference>
<dbReference type="InterPro" id="IPR032812">
    <property type="entry name" value="SbsA_Ig"/>
</dbReference>
<evidence type="ECO:0000256" key="3">
    <source>
        <dbReference type="ARBA" id="ARBA00022729"/>
    </source>
</evidence>
<dbReference type="Pfam" id="PF00652">
    <property type="entry name" value="Ricin_B_lectin"/>
    <property type="match status" value="2"/>
</dbReference>
<gene>
    <name evidence="9" type="ORF">GCM10023116_34970</name>
</gene>
<name>A0ABP8V6N5_9GAMM</name>
<dbReference type="SUPFAM" id="SSF49899">
    <property type="entry name" value="Concanavalin A-like lectins/glucanases"/>
    <property type="match status" value="1"/>
</dbReference>
<dbReference type="Gene3D" id="2.60.40.10">
    <property type="entry name" value="Immunoglobulins"/>
    <property type="match status" value="1"/>
</dbReference>
<dbReference type="InterPro" id="IPR009056">
    <property type="entry name" value="Cyt_c-like_dom"/>
</dbReference>
<keyword evidence="3" id="KW-0732">Signal</keyword>
<accession>A0ABP8V6N5</accession>
<dbReference type="InterPro" id="IPR013320">
    <property type="entry name" value="ConA-like_dom_sf"/>
</dbReference>
<dbReference type="InterPro" id="IPR011044">
    <property type="entry name" value="Quino_amine_DH_bsu"/>
</dbReference>
<dbReference type="InterPro" id="IPR051200">
    <property type="entry name" value="Host-pathogen_enzymatic-act"/>
</dbReference>
<dbReference type="SMART" id="SM00089">
    <property type="entry name" value="PKD"/>
    <property type="match status" value="1"/>
</dbReference>
<feature type="domain" description="Cytochrome c" evidence="8">
    <location>
        <begin position="1278"/>
        <end position="1382"/>
    </location>
</feature>
<dbReference type="Pfam" id="PF13205">
    <property type="entry name" value="Big_5"/>
    <property type="match status" value="1"/>
</dbReference>
<feature type="domain" description="Cytochrome c" evidence="8">
    <location>
        <begin position="1137"/>
        <end position="1262"/>
    </location>
</feature>
<dbReference type="Gene3D" id="2.60.40.1220">
    <property type="match status" value="1"/>
</dbReference>
<sequence>MRRHVLFAWLVSVLLPGLAWGSGPGLGNLSYNASELFKPVSWINRDNGIPSTYPFRKAFGTNVGIMHNGYFLTLFAPDSGWGPGGFLLYDVSDPRNIKLVKRIYEPNGRTSEFREAHAIGATNLNGRRYITIQTTSGIEFWDFTDIDNIQQVSKLSLPGVNAGDYTSVAWQLWWQAPYVYVAVANQGIYIVDATDPATPRIADRGGNRPNPVPPAELGGFRVGPIFTMGNQLVISSMDQQDGFASLDISDPLNPLLLDKTPDLSQTYYATCFDGEKVVASVRGSGARMVTYNLDDPARFVLENNSLVIDEQLYCSMQDDYVFQGTEESVHKVDISNTGAYRDVGSGSLNVSNADHGQVFPFGNLVFIGNDHGTGNAFMVHDLDPDTTAPVIRQVSPRHQADNHAITSRIGIGFSDSIDLETVNSDTFIVQTLDGTPVNGRYSAQLGIVNFAPEQALAPNTTYEVIIPAGGIRDYAGNAVEQTFRSTFTTGQENDRGLIYHWTFDGHLNDVWSGNTGSLSGTVNYENGGIRLSSQQSIRTDVALSNVLGGTGTVSLYLKTSQNGNNNPWQAPGLMGRDQNGGTGDVFWGWIDGNGRLRLSAGNDAGVATASAINDGQWHHVVMTRDAGNGSVKIYVDGELSGHGSARSGIFGGGYSFDTIGQISGNSAKLAGSLDDLKVYNRVLSAEEVRALAGRMVVSLDKSIASDAVETGDATVITATGRGSNLQYRWDLGDGTIVDSGDNASVSHTWTTPGHYQVILTVTDGNSSYSTSFVKTVTRPLTPVQSVNSGPITRDGNKVYNINPDNGTVTAIDAFSHGKAWEVRVGKHPRSIAALPDGRLWVTVEGEDRLVALDSSGRLVENIYLPYGSRPYAIVGSPDGSSLYATLQGTNELVRFDTASGIITGRVAVNQDPRAIAIAGNGEQIYVTRFRSAMTNGEVTEVSTASMSITRRIPLAVDTTTVDAEDRSRGIPNYLHSVVISPDGYRLWVPSKKDNIVRGAYRDGQALTQDSSVRTIVTRIDPVTGKELFEEQIDFNDRDSARAVAFTAMGDYAFIALQGSNSVEIIDAYNSASRGAIDNSGLAPQGVVVGPDNKTLFVYNFTSRTVSVYDITDVIESTGFAPVKLAEIKTVGSEKLTAQVLQGKQIFYNARDQRMSRDGYISCASCHDDGGEDGIVWDFTDRGEGLRNTISLRGRMGDAHGNVHWTANFDEIQDFENDIRNAFGGSGFLSDAEFAATANPLGAPKAGRNAELDALAAYVASLEEYPRSGQRKASGGLTDDALLGKLVFDTLNCASCHSGPIFTDGQRHDVGTIQPSSGQGIGQPLVGVGFETPTLLGVHNTAPYFHNGQAETLLDVFRSGHGNTAGLTDPDLQLLVSYVGSLDGSDKQYMRIHNGDGHCLVARGANEGANIEHWYCGSYDDQFWYQDAQGRLHTKLNEGYCATGQPWNNGWFYLTRCSDSSYQKWEFNGSQLRLKEHPQYVADDYKGGVWQVGMWQASGSANQRWYVNNTDFVQLRNGAYGCLTATGTASNSNVVVSTCRNLASQKWWGDGSGRFHLQSNPNVCLDYKGETWNGGGVVVWECNDHENQRFNKVDNTLRTRKNTGYAVTASQAADGGNVVVWNANGDASQEWTQE</sequence>
<dbReference type="CDD" id="cd23456">
    <property type="entry name" value="beta-trefoil_Ricin_SCDase"/>
    <property type="match status" value="1"/>
</dbReference>
<evidence type="ECO:0000256" key="4">
    <source>
        <dbReference type="ARBA" id="ARBA00023004"/>
    </source>
</evidence>
<organism evidence="9 10">
    <name type="scientific">Kistimonas scapharcae</name>
    <dbReference type="NCBI Taxonomy" id="1036133"/>
    <lineage>
        <taxon>Bacteria</taxon>
        <taxon>Pseudomonadati</taxon>
        <taxon>Pseudomonadota</taxon>
        <taxon>Gammaproteobacteria</taxon>
        <taxon>Oceanospirillales</taxon>
        <taxon>Endozoicomonadaceae</taxon>
        <taxon>Kistimonas</taxon>
    </lineage>
</organism>